<feature type="chain" id="PRO_5035325592" evidence="9">
    <location>
        <begin position="37"/>
        <end position="935"/>
    </location>
</feature>
<evidence type="ECO:0000313" key="12">
    <source>
        <dbReference type="EMBL" id="MBE9608569.1"/>
    </source>
</evidence>
<dbReference type="GO" id="GO:0046872">
    <property type="term" value="F:metal ion binding"/>
    <property type="evidence" value="ECO:0007669"/>
    <property type="project" value="UniProtKB-KW"/>
</dbReference>
<keyword evidence="4" id="KW-0479">Metal-binding</keyword>
<keyword evidence="6" id="KW-0862">Zinc</keyword>
<evidence type="ECO:0000256" key="9">
    <source>
        <dbReference type="SAM" id="SignalP"/>
    </source>
</evidence>
<evidence type="ECO:0000256" key="6">
    <source>
        <dbReference type="ARBA" id="ARBA00022833"/>
    </source>
</evidence>
<dbReference type="InterPro" id="IPR011249">
    <property type="entry name" value="Metalloenz_LuxS/M16"/>
</dbReference>
<dbReference type="Pfam" id="PF05193">
    <property type="entry name" value="Peptidase_M16_C"/>
    <property type="match status" value="2"/>
</dbReference>
<dbReference type="SUPFAM" id="SSF63411">
    <property type="entry name" value="LuxS/MPP-like metallohydrolase"/>
    <property type="match status" value="3"/>
</dbReference>
<dbReference type="Proteomes" id="UP000604481">
    <property type="component" value="Unassembled WGS sequence"/>
</dbReference>
<dbReference type="Gene3D" id="3.30.830.10">
    <property type="entry name" value="Metalloenzyme, LuxS/M16 peptidase-like"/>
    <property type="match status" value="3"/>
</dbReference>
<evidence type="ECO:0000259" key="10">
    <source>
        <dbReference type="Pfam" id="PF00675"/>
    </source>
</evidence>
<dbReference type="PROSITE" id="PS00143">
    <property type="entry name" value="INSULINASE"/>
    <property type="match status" value="1"/>
</dbReference>
<comment type="similarity">
    <text evidence="2 8">Belongs to the peptidase M16 family.</text>
</comment>
<feature type="domain" description="Peptidase M16 C-terminal" evidence="11">
    <location>
        <begin position="693"/>
        <end position="851"/>
    </location>
</feature>
<dbReference type="RefSeq" id="WP_194115086.1">
    <property type="nucleotide sequence ID" value="NZ_JADFUA010000002.1"/>
</dbReference>
<evidence type="ECO:0000256" key="3">
    <source>
        <dbReference type="ARBA" id="ARBA00022670"/>
    </source>
</evidence>
<dbReference type="Pfam" id="PF00675">
    <property type="entry name" value="Peptidase_M16"/>
    <property type="match status" value="1"/>
</dbReference>
<evidence type="ECO:0000256" key="7">
    <source>
        <dbReference type="ARBA" id="ARBA00023049"/>
    </source>
</evidence>
<evidence type="ECO:0000256" key="5">
    <source>
        <dbReference type="ARBA" id="ARBA00022801"/>
    </source>
</evidence>
<dbReference type="InterPro" id="IPR050626">
    <property type="entry name" value="Peptidase_M16"/>
</dbReference>
<evidence type="ECO:0000313" key="13">
    <source>
        <dbReference type="Proteomes" id="UP000604481"/>
    </source>
</evidence>
<dbReference type="GO" id="GO:0004222">
    <property type="term" value="F:metalloendopeptidase activity"/>
    <property type="evidence" value="ECO:0007669"/>
    <property type="project" value="InterPro"/>
</dbReference>
<reference evidence="12 13" key="1">
    <citation type="submission" date="2020-10" db="EMBL/GenBank/DDBJ databases">
        <title>The genome sequence of Chitinilyticum litopenaei 4Y14.</title>
        <authorList>
            <person name="Liu Y."/>
        </authorList>
    </citation>
    <scope>NUCLEOTIDE SEQUENCE [LARGE SCALE GENOMIC DNA]</scope>
    <source>
        <strain evidence="12 13">4Y14</strain>
    </source>
</reference>
<dbReference type="EMBL" id="JADFUA010000002">
    <property type="protein sequence ID" value="MBE9608569.1"/>
    <property type="molecule type" value="Genomic_DNA"/>
</dbReference>
<accession>A0A8J7K9R8</accession>
<dbReference type="InterPro" id="IPR007863">
    <property type="entry name" value="Peptidase_M16_C"/>
</dbReference>
<evidence type="ECO:0000256" key="8">
    <source>
        <dbReference type="RuleBase" id="RU004447"/>
    </source>
</evidence>
<protein>
    <submittedName>
        <fullName evidence="12">Insulinase family protein</fullName>
    </submittedName>
</protein>
<evidence type="ECO:0000256" key="4">
    <source>
        <dbReference type="ARBA" id="ARBA00022723"/>
    </source>
</evidence>
<organism evidence="12 13">
    <name type="scientific">Chitinilyticum piscinae</name>
    <dbReference type="NCBI Taxonomy" id="2866724"/>
    <lineage>
        <taxon>Bacteria</taxon>
        <taxon>Pseudomonadati</taxon>
        <taxon>Pseudomonadota</taxon>
        <taxon>Betaproteobacteria</taxon>
        <taxon>Neisseriales</taxon>
        <taxon>Chitinibacteraceae</taxon>
        <taxon>Chitinilyticum</taxon>
    </lineage>
</organism>
<evidence type="ECO:0000256" key="2">
    <source>
        <dbReference type="ARBA" id="ARBA00007261"/>
    </source>
</evidence>
<dbReference type="InterPro" id="IPR011765">
    <property type="entry name" value="Pept_M16_N"/>
</dbReference>
<name>A0A8J7K9R8_9NEIS</name>
<keyword evidence="13" id="KW-1185">Reference proteome</keyword>
<dbReference type="PANTHER" id="PTHR43690:SF17">
    <property type="entry name" value="PROTEIN YHJJ"/>
    <property type="match status" value="1"/>
</dbReference>
<gene>
    <name evidence="12" type="ORF">INR99_04335</name>
</gene>
<dbReference type="AlphaFoldDB" id="A0A8J7K9R8"/>
<sequence length="935" mass="104252">MAELLGKHTAAWRLGNAFHCALLALGLLLSSSNASAADTDQSLREGTLANGLHYVIKRVEADPGITEFRLLVKAGSLDEQPNERGLAHFLEHMAFRNSRHFPDGLVIDYLNNQGMRWGQDSNAFTSQFETLYHFRARTADLDRSLLLLADWAGGIGITQAGVDAERKIVIDEWRMRQQAMHYWDTYLDSLFARRVMSEHNPAGQIGILETAKAEDIQGFYQRNYLAPRMTVIVVGDVDPELVSQQISTQFAAIPAGPAAAPRPALRDLQEQALFANYHEISRMNLPVVSWSWLERWDGVSTEQGRLRDMQRTAALAIVQRRLEAANTELRSYEQIFSGQDTAARPVQRWTLMATPKSRQAENTLQAILTEAERARRFGFTQSEVDEQLRIMTANQQAFARKPQGREEWATILVNEAMLGAMRWTPQQWLAHWEENQPKLTPASLQQALDELMTTPGQLAEVDSKGTANFGYINDNDVRRISKVVKEAKLEPQQLASTKAILLPTLPEPGHIVASTDVANGGIWTLDNGVQVLWQKPVKPAEDIGIALREPGSLLALPERLRVAGMALGHYYWENSPGAMPLNQFRDAMTGHDVQLQYTVWPDSSGFFGRANPADLETALQMLYLNLQPLAQDWAPYAKPIAALGQYNCGSAALGSRLASLAQPIWPWRCLRGEENTLWMGEVQQAQQALFGDPSRLRLVLTGVADPQATRPLVERYLGGLKLQAHRPVLQTIQPMPLNTNADERLLFSRGTEANVNWRIVTPQSVDSSDAYLLEALSGIVRERLLKVLRFENGQSYSVDSSYDLGSGQGAVLMFSYNGPPNQCPKMARETAQALNQLRSEGVTEAEVEASVQLSRKLVDERGNRPLEYARALSFHWLYGKNNHSLPPHPERILNKPALDQAAARWLQTESAFIALYGCNTDVPIDFATLWSAGAS</sequence>
<feature type="domain" description="Peptidase M16 N-terminal" evidence="10">
    <location>
        <begin position="68"/>
        <end position="181"/>
    </location>
</feature>
<proteinExistence type="inferred from homology"/>
<comment type="cofactor">
    <cofactor evidence="1">
        <name>Zn(2+)</name>
        <dbReference type="ChEBI" id="CHEBI:29105"/>
    </cofactor>
</comment>
<feature type="signal peptide" evidence="9">
    <location>
        <begin position="1"/>
        <end position="36"/>
    </location>
</feature>
<keyword evidence="3" id="KW-0645">Protease</keyword>
<dbReference type="PANTHER" id="PTHR43690">
    <property type="entry name" value="NARDILYSIN"/>
    <property type="match status" value="1"/>
</dbReference>
<evidence type="ECO:0000256" key="1">
    <source>
        <dbReference type="ARBA" id="ARBA00001947"/>
    </source>
</evidence>
<evidence type="ECO:0000259" key="11">
    <source>
        <dbReference type="Pfam" id="PF05193"/>
    </source>
</evidence>
<comment type="caution">
    <text evidence="12">The sequence shown here is derived from an EMBL/GenBank/DDBJ whole genome shotgun (WGS) entry which is preliminary data.</text>
</comment>
<keyword evidence="5" id="KW-0378">Hydrolase</keyword>
<keyword evidence="7" id="KW-0482">Metalloprotease</keyword>
<feature type="domain" description="Peptidase M16 C-terminal" evidence="11">
    <location>
        <begin position="212"/>
        <end position="389"/>
    </location>
</feature>
<keyword evidence="9" id="KW-0732">Signal</keyword>
<dbReference type="GO" id="GO:0006508">
    <property type="term" value="P:proteolysis"/>
    <property type="evidence" value="ECO:0007669"/>
    <property type="project" value="UniProtKB-KW"/>
</dbReference>
<dbReference type="InterPro" id="IPR001431">
    <property type="entry name" value="Pept_M16_Zn_BS"/>
</dbReference>